<dbReference type="AlphaFoldDB" id="A0A6P1TLP5"/>
<evidence type="ECO:0000256" key="1">
    <source>
        <dbReference type="SAM" id="MobiDB-lite"/>
    </source>
</evidence>
<organism evidence="3 4">
    <name type="scientific">Anaerocolumna sedimenticola</name>
    <dbReference type="NCBI Taxonomy" id="2696063"/>
    <lineage>
        <taxon>Bacteria</taxon>
        <taxon>Bacillati</taxon>
        <taxon>Bacillota</taxon>
        <taxon>Clostridia</taxon>
        <taxon>Lachnospirales</taxon>
        <taxon>Lachnospiraceae</taxon>
        <taxon>Anaerocolumna</taxon>
    </lineage>
</organism>
<reference evidence="3 4" key="1">
    <citation type="submission" date="2020-01" db="EMBL/GenBank/DDBJ databases">
        <title>Genome analysis of Anaerocolumna sp. CBA3638.</title>
        <authorList>
            <person name="Kim J."/>
            <person name="Roh S.W."/>
        </authorList>
    </citation>
    <scope>NUCLEOTIDE SEQUENCE [LARGE SCALE GENOMIC DNA]</scope>
    <source>
        <strain evidence="3 4">CBA3638</strain>
    </source>
</reference>
<dbReference type="SUPFAM" id="SSF53850">
    <property type="entry name" value="Periplasmic binding protein-like II"/>
    <property type="match status" value="1"/>
</dbReference>
<dbReference type="PANTHER" id="PTHR43649:SF12">
    <property type="entry name" value="DIACETYLCHITOBIOSE BINDING PROTEIN DASA"/>
    <property type="match status" value="1"/>
</dbReference>
<feature type="chain" id="PRO_5038576982" evidence="2">
    <location>
        <begin position="19"/>
        <end position="446"/>
    </location>
</feature>
<dbReference type="KEGG" id="anr:Ana3638_10840"/>
<name>A0A6P1TLP5_9FIRM</name>
<dbReference type="InterPro" id="IPR006059">
    <property type="entry name" value="SBP"/>
</dbReference>
<feature type="compositionally biased region" description="Low complexity" evidence="1">
    <location>
        <begin position="29"/>
        <end position="45"/>
    </location>
</feature>
<dbReference type="EMBL" id="CP048000">
    <property type="protein sequence ID" value="QHQ61207.1"/>
    <property type="molecule type" value="Genomic_DNA"/>
</dbReference>
<evidence type="ECO:0000313" key="4">
    <source>
        <dbReference type="Proteomes" id="UP000464314"/>
    </source>
</evidence>
<keyword evidence="4" id="KW-1185">Reference proteome</keyword>
<protein>
    <submittedName>
        <fullName evidence="3">Extracellular solute-binding protein</fullName>
    </submittedName>
</protein>
<keyword evidence="2" id="KW-0732">Signal</keyword>
<feature type="signal peptide" evidence="2">
    <location>
        <begin position="1"/>
        <end position="18"/>
    </location>
</feature>
<accession>A0A6P1TLP5</accession>
<dbReference type="PROSITE" id="PS51257">
    <property type="entry name" value="PROKAR_LIPOPROTEIN"/>
    <property type="match status" value="1"/>
</dbReference>
<dbReference type="InterPro" id="IPR050490">
    <property type="entry name" value="Bact_solute-bd_prot1"/>
</dbReference>
<evidence type="ECO:0000256" key="2">
    <source>
        <dbReference type="SAM" id="SignalP"/>
    </source>
</evidence>
<dbReference type="RefSeq" id="WP_161838033.1">
    <property type="nucleotide sequence ID" value="NZ_CP048000.1"/>
</dbReference>
<evidence type="ECO:0000313" key="3">
    <source>
        <dbReference type="EMBL" id="QHQ61207.1"/>
    </source>
</evidence>
<dbReference type="Proteomes" id="UP000464314">
    <property type="component" value="Chromosome"/>
</dbReference>
<dbReference type="Pfam" id="PF13416">
    <property type="entry name" value="SBP_bac_8"/>
    <property type="match status" value="1"/>
</dbReference>
<feature type="region of interest" description="Disordered" evidence="1">
    <location>
        <begin position="29"/>
        <end position="60"/>
    </location>
</feature>
<gene>
    <name evidence="3" type="ORF">Ana3638_10840</name>
</gene>
<sequence length="446" mass="49197">MKFKKLTALLLTSTMLLATFLSGCGKDGATTAGNTNTGETGTAKTEGTKTEAEETSSGEPVEVSFWTLSTRQAAVDPIVEAFNSENSNIKVTVSYYDTDGIKDACKVAATANTLPDMWFNWGGSLGGFYAQNGLTYDLTNYAKEHDWANKFSAGALNLCQLNGTLAGYPTSYNVLDVYYRKDIFEKYNIAVPATFEEFEQACATLKENGIVPISTAGLNGWHVMRFVELLIEHYAGAELHDKLNTFEESWNNDAVIKALTKYKEFCDKGYFPEGFVTADPNDTLMNMASGVTAMDIQGQWYDGTIEQNDVDINLFSTFAFPSGGTNRLSSFAEMTQFNKNLTDEKLDACIKFMDYYYSEENAKKYAEYYNLPLPFNNTAMPEGKPNVEQMIKTSNDNGTFTITDQALPTEVADVLFDAQDAIAYGEMTPEEGAANIQAAIEAYNNK</sequence>
<dbReference type="Gene3D" id="3.40.190.10">
    <property type="entry name" value="Periplasmic binding protein-like II"/>
    <property type="match status" value="2"/>
</dbReference>
<dbReference type="PANTHER" id="PTHR43649">
    <property type="entry name" value="ARABINOSE-BINDING PROTEIN-RELATED"/>
    <property type="match status" value="1"/>
</dbReference>
<proteinExistence type="predicted"/>